<dbReference type="CDD" id="cd09917">
    <property type="entry name" value="F-box_SF"/>
    <property type="match status" value="1"/>
</dbReference>
<protein>
    <recommendedName>
        <fullName evidence="1">F-box domain-containing protein</fullName>
    </recommendedName>
</protein>
<keyword evidence="3" id="KW-1185">Reference proteome</keyword>
<reference evidence="2" key="1">
    <citation type="journal article" date="2022" name="IScience">
        <title>Evolution of zygomycete secretomes and the origins of terrestrial fungal ecologies.</title>
        <authorList>
            <person name="Chang Y."/>
            <person name="Wang Y."/>
            <person name="Mondo S."/>
            <person name="Ahrendt S."/>
            <person name="Andreopoulos W."/>
            <person name="Barry K."/>
            <person name="Beard J."/>
            <person name="Benny G.L."/>
            <person name="Blankenship S."/>
            <person name="Bonito G."/>
            <person name="Cuomo C."/>
            <person name="Desiro A."/>
            <person name="Gervers K.A."/>
            <person name="Hundley H."/>
            <person name="Kuo A."/>
            <person name="LaButti K."/>
            <person name="Lang B.F."/>
            <person name="Lipzen A."/>
            <person name="O'Donnell K."/>
            <person name="Pangilinan J."/>
            <person name="Reynolds N."/>
            <person name="Sandor L."/>
            <person name="Smith M.E."/>
            <person name="Tsang A."/>
            <person name="Grigoriev I.V."/>
            <person name="Stajich J.E."/>
            <person name="Spatafora J.W."/>
        </authorList>
    </citation>
    <scope>NUCLEOTIDE SEQUENCE</scope>
    <source>
        <strain evidence="2">RSA 2281</strain>
    </source>
</reference>
<dbReference type="InterPro" id="IPR001810">
    <property type="entry name" value="F-box_dom"/>
</dbReference>
<dbReference type="Proteomes" id="UP001209540">
    <property type="component" value="Unassembled WGS sequence"/>
</dbReference>
<comment type="caution">
    <text evidence="2">The sequence shown here is derived from an EMBL/GenBank/DDBJ whole genome shotgun (WGS) entry which is preliminary data.</text>
</comment>
<evidence type="ECO:0000313" key="2">
    <source>
        <dbReference type="EMBL" id="KAI9276870.1"/>
    </source>
</evidence>
<dbReference type="InterPro" id="IPR036047">
    <property type="entry name" value="F-box-like_dom_sf"/>
</dbReference>
<organism evidence="2 3">
    <name type="scientific">Phascolomyces articulosus</name>
    <dbReference type="NCBI Taxonomy" id="60185"/>
    <lineage>
        <taxon>Eukaryota</taxon>
        <taxon>Fungi</taxon>
        <taxon>Fungi incertae sedis</taxon>
        <taxon>Mucoromycota</taxon>
        <taxon>Mucoromycotina</taxon>
        <taxon>Mucoromycetes</taxon>
        <taxon>Mucorales</taxon>
        <taxon>Lichtheimiaceae</taxon>
        <taxon>Phascolomyces</taxon>
    </lineage>
</organism>
<name>A0AAD5PJJ5_9FUNG</name>
<gene>
    <name evidence="2" type="ORF">BDA99DRAFT_120330</name>
</gene>
<dbReference type="InterPro" id="IPR011990">
    <property type="entry name" value="TPR-like_helical_dom_sf"/>
</dbReference>
<dbReference type="Pfam" id="PF12937">
    <property type="entry name" value="F-box-like"/>
    <property type="match status" value="1"/>
</dbReference>
<dbReference type="EMBL" id="JAIXMP010000002">
    <property type="protein sequence ID" value="KAI9276870.1"/>
    <property type="molecule type" value="Genomic_DNA"/>
</dbReference>
<accession>A0AAD5PJJ5</accession>
<dbReference type="Gene3D" id="1.20.1280.50">
    <property type="match status" value="1"/>
</dbReference>
<dbReference type="Gene3D" id="1.25.40.10">
    <property type="entry name" value="Tetratricopeptide repeat domain"/>
    <property type="match status" value="1"/>
</dbReference>
<dbReference type="PROSITE" id="PS50181">
    <property type="entry name" value="FBOX"/>
    <property type="match status" value="1"/>
</dbReference>
<dbReference type="SUPFAM" id="SSF81383">
    <property type="entry name" value="F-box domain"/>
    <property type="match status" value="1"/>
</dbReference>
<feature type="domain" description="F-box" evidence="1">
    <location>
        <begin position="157"/>
        <end position="207"/>
    </location>
</feature>
<evidence type="ECO:0000259" key="1">
    <source>
        <dbReference type="PROSITE" id="PS50181"/>
    </source>
</evidence>
<evidence type="ECO:0000313" key="3">
    <source>
        <dbReference type="Proteomes" id="UP001209540"/>
    </source>
</evidence>
<dbReference type="SUPFAM" id="SSF48452">
    <property type="entry name" value="TPR-like"/>
    <property type="match status" value="1"/>
</dbReference>
<sequence length="282" mass="32298">MTASILSPFSTTAKPGDSMLTLTHLDITTTQRAFEQGKQAYASQNYSQAIDLYTHALDLLQSELESVILLHRATAHEKRKEYHRAADDAKRANPYNNLTRPDPYLVGANIFLLQKRWHEAANVYKRGAILVPNTYRERSVLTDNYQHLTMVIHKNNQWIAEVLPYEVVSQILSYMSTTDCVRLASTCHFWRNFILQQQGSSSLWYTLHIAEMMTKTAIGPFLYSIPADKPRMITLKRTDKDNLSLLDGVSAKILGIVNDRRWDNLESIGMGLWTRSTVRKYS</sequence>
<proteinExistence type="predicted"/>
<reference evidence="2" key="2">
    <citation type="submission" date="2023-02" db="EMBL/GenBank/DDBJ databases">
        <authorList>
            <consortium name="DOE Joint Genome Institute"/>
            <person name="Mondo S.J."/>
            <person name="Chang Y."/>
            <person name="Wang Y."/>
            <person name="Ahrendt S."/>
            <person name="Andreopoulos W."/>
            <person name="Barry K."/>
            <person name="Beard J."/>
            <person name="Benny G.L."/>
            <person name="Blankenship S."/>
            <person name="Bonito G."/>
            <person name="Cuomo C."/>
            <person name="Desiro A."/>
            <person name="Gervers K.A."/>
            <person name="Hundley H."/>
            <person name="Kuo A."/>
            <person name="LaButti K."/>
            <person name="Lang B.F."/>
            <person name="Lipzen A."/>
            <person name="O'Donnell K."/>
            <person name="Pangilinan J."/>
            <person name="Reynolds N."/>
            <person name="Sandor L."/>
            <person name="Smith M.W."/>
            <person name="Tsang A."/>
            <person name="Grigoriev I.V."/>
            <person name="Stajich J.E."/>
            <person name="Spatafora J.W."/>
        </authorList>
    </citation>
    <scope>NUCLEOTIDE SEQUENCE</scope>
    <source>
        <strain evidence="2">RSA 2281</strain>
    </source>
</reference>
<dbReference type="AlphaFoldDB" id="A0AAD5PJJ5"/>
<dbReference type="SMART" id="SM00256">
    <property type="entry name" value="FBOX"/>
    <property type="match status" value="1"/>
</dbReference>